<comment type="caution">
    <text evidence="1">The sequence shown here is derived from an EMBL/GenBank/DDBJ whole genome shotgun (WGS) entry which is preliminary data.</text>
</comment>
<dbReference type="Proteomes" id="UP001552299">
    <property type="component" value="Unassembled WGS sequence"/>
</dbReference>
<accession>A0ABD0TUF5</accession>
<evidence type="ECO:0000313" key="2">
    <source>
        <dbReference type="Proteomes" id="UP001552299"/>
    </source>
</evidence>
<name>A0ABD0TUF5_DENTH</name>
<organism evidence="1 2">
    <name type="scientific">Dendrobium thyrsiflorum</name>
    <name type="common">Pinecone-like raceme dendrobium</name>
    <name type="synonym">Orchid</name>
    <dbReference type="NCBI Taxonomy" id="117978"/>
    <lineage>
        <taxon>Eukaryota</taxon>
        <taxon>Viridiplantae</taxon>
        <taxon>Streptophyta</taxon>
        <taxon>Embryophyta</taxon>
        <taxon>Tracheophyta</taxon>
        <taxon>Spermatophyta</taxon>
        <taxon>Magnoliopsida</taxon>
        <taxon>Liliopsida</taxon>
        <taxon>Asparagales</taxon>
        <taxon>Orchidaceae</taxon>
        <taxon>Epidendroideae</taxon>
        <taxon>Malaxideae</taxon>
        <taxon>Dendrobiinae</taxon>
        <taxon>Dendrobium</taxon>
    </lineage>
</organism>
<proteinExistence type="predicted"/>
<protein>
    <submittedName>
        <fullName evidence="1">Uncharacterized protein</fullName>
    </submittedName>
</protein>
<evidence type="ECO:0000313" key="1">
    <source>
        <dbReference type="EMBL" id="KAL0903309.1"/>
    </source>
</evidence>
<gene>
    <name evidence="1" type="ORF">M5K25_027678</name>
</gene>
<reference evidence="1 2" key="1">
    <citation type="journal article" date="2024" name="Plant Biotechnol. J.">
        <title>Dendrobium thyrsiflorum genome and its molecular insights into genes involved in important horticultural traits.</title>
        <authorList>
            <person name="Chen B."/>
            <person name="Wang J.Y."/>
            <person name="Zheng P.J."/>
            <person name="Li K.L."/>
            <person name="Liang Y.M."/>
            <person name="Chen X.F."/>
            <person name="Zhang C."/>
            <person name="Zhao X."/>
            <person name="He X."/>
            <person name="Zhang G.Q."/>
            <person name="Liu Z.J."/>
            <person name="Xu Q."/>
        </authorList>
    </citation>
    <scope>NUCLEOTIDE SEQUENCE [LARGE SCALE GENOMIC DNA]</scope>
    <source>
        <strain evidence="1">GZMU011</strain>
    </source>
</reference>
<dbReference type="AlphaFoldDB" id="A0ABD0TUF5"/>
<dbReference type="EMBL" id="JANQDX010000020">
    <property type="protein sequence ID" value="KAL0903309.1"/>
    <property type="molecule type" value="Genomic_DNA"/>
</dbReference>
<keyword evidence="2" id="KW-1185">Reference proteome</keyword>
<sequence>MVGGKSSRLGSVDSRFTDLADQAPYLRYKSVGITPLKIINPRTLTYPVLDLLTHTTLTFILTLVCPFNSELMYKFFASLRISLDYTTLQSYDYHELLRLSTTRDKLHVLVLDLNFDWSPTNHFLRNTNVSYHDGISSYLVKDARTIQHFLRSSIILKVGERIHITPLLSMTTYYIMAHRNFNATNLIFFTLNT</sequence>